<keyword evidence="3 5" id="KW-0053">Apoptosis</keyword>
<evidence type="ECO:0000256" key="7">
    <source>
        <dbReference type="SAM" id="Phobius"/>
    </source>
</evidence>
<sequence length="611" mass="68275">MSNRELVENYLIYKLSQKNYPGTLLRPKDALSGLLVDRESSGASPSAGTGREAVNAALRSMANKFEQDFIQLAGDLSAYVAMTRNQESFNKVMDDMFKDEINWGTVVGLFVVGGAICVQSVECGASEPVCHIADWMTVYLDKQINPWIESQGGWDCFATIYGEEACTNRAQEERRQWILGRLVVLAGVLIIVTKNYGTLQNFDELMESVADLKFDTVKKLWESIKLIFFKVVLKPSSIGLYAKMCCCLKELKVDTMTGESVTFCRLLETHCQQQLKKVHSGDEDLNQKEKVLVSEQNEAKFRNLKLELEEARLKVHRRLLISMKFIGELFKVKMLTLDKVQTFVLELLRDDQRELPMKCLCMLLSTIGEELDTGNTKPLLDDYCCKLENIATESKTSLSIQHILRDVLDLRKGTAKHFQNINMENTEEESGATPDDPPINGAAPSCWQNTPDNLVGLYYQEKTTKERMLLHFTGNWNLSDSLISSVKSDAGLGMWLQTSLWLPAALKDGGKQVQLLRCREDRWSSGLPPCLPACLPESDVGPSNGLQRYPMAFWRSYSQRRAGASALVEQSSSGGQLLLAALKFNPSSSPASSGLGFYILSGALLFLPCNV</sequence>
<keyword evidence="4 7" id="KW-0472">Membrane</keyword>
<keyword evidence="7" id="KW-1133">Transmembrane helix</keyword>
<evidence type="ECO:0000256" key="4">
    <source>
        <dbReference type="ARBA" id="ARBA00023136"/>
    </source>
</evidence>
<evidence type="ECO:0000256" key="5">
    <source>
        <dbReference type="PROSITE-ProRule" id="PRU00025"/>
    </source>
</evidence>
<protein>
    <submittedName>
        <fullName evidence="9">Eukaryotic translation initiation factor 4 gamma 1</fullName>
    </submittedName>
</protein>
<feature type="region of interest" description="Disordered" evidence="6">
    <location>
        <begin position="423"/>
        <end position="447"/>
    </location>
</feature>
<dbReference type="InterPro" id="IPR016024">
    <property type="entry name" value="ARM-type_fold"/>
</dbReference>
<proteinExistence type="inferred from homology"/>
<feature type="short sequence motif" description="BH4" evidence="5">
    <location>
        <begin position="3"/>
        <end position="20"/>
    </location>
</feature>
<evidence type="ECO:0000256" key="3">
    <source>
        <dbReference type="ARBA" id="ARBA00022703"/>
    </source>
</evidence>
<dbReference type="GO" id="GO:0016281">
    <property type="term" value="C:eukaryotic translation initiation factor 4F complex"/>
    <property type="evidence" value="ECO:0007669"/>
    <property type="project" value="TreeGrafter"/>
</dbReference>
<dbReference type="CDD" id="cd06845">
    <property type="entry name" value="Bcl-2_like"/>
    <property type="match status" value="1"/>
</dbReference>
<dbReference type="GO" id="GO:0003743">
    <property type="term" value="F:translation initiation factor activity"/>
    <property type="evidence" value="ECO:0007669"/>
    <property type="project" value="UniProtKB-KW"/>
</dbReference>
<keyword evidence="10" id="KW-1185">Reference proteome</keyword>
<accession>A0A5C6NRS2</accession>
<feature type="transmembrane region" description="Helical" evidence="7">
    <location>
        <begin position="178"/>
        <end position="197"/>
    </location>
</feature>
<dbReference type="Gene3D" id="1.25.40.180">
    <property type="match status" value="1"/>
</dbReference>
<dbReference type="InterPro" id="IPR003890">
    <property type="entry name" value="MIF4G-like_typ-3"/>
</dbReference>
<gene>
    <name evidence="9" type="ORF">D4764_18G0002440</name>
</gene>
<comment type="similarity">
    <text evidence="2">Belongs to the Bcl-2 family.</text>
</comment>
<dbReference type="InterPro" id="IPR026298">
    <property type="entry name" value="Bcl-2_fam"/>
</dbReference>
<evidence type="ECO:0000313" key="9">
    <source>
        <dbReference type="EMBL" id="TWW69438.1"/>
    </source>
</evidence>
<dbReference type="Proteomes" id="UP000324091">
    <property type="component" value="Chromosome 18"/>
</dbReference>
<dbReference type="GO" id="GO:0016020">
    <property type="term" value="C:membrane"/>
    <property type="evidence" value="ECO:0007669"/>
    <property type="project" value="UniProtKB-SubCell"/>
</dbReference>
<name>A0A5C6NRS2_9TELE</name>
<dbReference type="InterPro" id="IPR003093">
    <property type="entry name" value="Bcl2_BH4"/>
</dbReference>
<dbReference type="PANTHER" id="PTHR23253:SF78">
    <property type="entry name" value="EUKARYOTIC TRANSLATION INITIATION FACTOR 4G1, ISOFORM B-RELATED"/>
    <property type="match status" value="1"/>
</dbReference>
<evidence type="ECO:0000256" key="6">
    <source>
        <dbReference type="SAM" id="MobiDB-lite"/>
    </source>
</evidence>
<dbReference type="PANTHER" id="PTHR23253">
    <property type="entry name" value="EUKARYOTIC TRANSLATION INITIATION FACTOR 4 GAMMA"/>
    <property type="match status" value="1"/>
</dbReference>
<dbReference type="GO" id="GO:0003729">
    <property type="term" value="F:mRNA binding"/>
    <property type="evidence" value="ECO:0007669"/>
    <property type="project" value="TreeGrafter"/>
</dbReference>
<dbReference type="PROSITE" id="PS50062">
    <property type="entry name" value="BCL2_FAMILY"/>
    <property type="match status" value="1"/>
</dbReference>
<dbReference type="Gene3D" id="1.10.437.10">
    <property type="entry name" value="Blc2-like"/>
    <property type="match status" value="1"/>
</dbReference>
<comment type="caution">
    <text evidence="9">The sequence shown here is derived from an EMBL/GenBank/DDBJ whole genome shotgun (WGS) entry which is preliminary data.</text>
</comment>
<keyword evidence="9" id="KW-0648">Protein biosynthesis</keyword>
<evidence type="ECO:0000313" key="10">
    <source>
        <dbReference type="Proteomes" id="UP000324091"/>
    </source>
</evidence>
<keyword evidence="9" id="KW-0396">Initiation factor</keyword>
<dbReference type="InterPro" id="IPR046371">
    <property type="entry name" value="Bcl-2_BH1-3"/>
</dbReference>
<comment type="subcellular location">
    <subcellularLocation>
        <location evidence="1">Membrane</location>
    </subcellularLocation>
</comment>
<dbReference type="PROSITE" id="PS50063">
    <property type="entry name" value="BH4_2"/>
    <property type="match status" value="1"/>
</dbReference>
<dbReference type="GO" id="GO:0006915">
    <property type="term" value="P:apoptotic process"/>
    <property type="evidence" value="ECO:0007669"/>
    <property type="project" value="UniProtKB-UniRule"/>
</dbReference>
<reference evidence="9 10" key="1">
    <citation type="submission" date="2019-04" db="EMBL/GenBank/DDBJ databases">
        <title>Chromosome genome assembly for Takifugu flavidus.</title>
        <authorList>
            <person name="Xiao S."/>
        </authorList>
    </citation>
    <scope>NUCLEOTIDE SEQUENCE [LARGE SCALE GENOMIC DNA]</scope>
    <source>
        <strain evidence="9">HTHZ2018</strain>
        <tissue evidence="9">Muscle</tissue>
    </source>
</reference>
<dbReference type="InterPro" id="IPR002475">
    <property type="entry name" value="Bcl2-like"/>
</dbReference>
<dbReference type="PRINTS" id="PR01862">
    <property type="entry name" value="BCL2FAMILY"/>
</dbReference>
<dbReference type="SMART" id="SM00543">
    <property type="entry name" value="MIF4G"/>
    <property type="match status" value="1"/>
</dbReference>
<dbReference type="EMBL" id="RHFK02000010">
    <property type="protein sequence ID" value="TWW69438.1"/>
    <property type="molecule type" value="Genomic_DNA"/>
</dbReference>
<evidence type="ECO:0000259" key="8">
    <source>
        <dbReference type="PROSITE" id="PS50063"/>
    </source>
</evidence>
<dbReference type="Pfam" id="PF02854">
    <property type="entry name" value="MIF4G"/>
    <property type="match status" value="1"/>
</dbReference>
<dbReference type="AlphaFoldDB" id="A0A5C6NRS2"/>
<dbReference type="SMART" id="SM00337">
    <property type="entry name" value="BCL"/>
    <property type="match status" value="1"/>
</dbReference>
<dbReference type="GO" id="GO:0042981">
    <property type="term" value="P:regulation of apoptotic process"/>
    <property type="evidence" value="ECO:0007669"/>
    <property type="project" value="InterPro"/>
</dbReference>
<dbReference type="InterPro" id="IPR036834">
    <property type="entry name" value="Bcl-2-like_sf"/>
</dbReference>
<feature type="domain" description="Apoptosis regulator Bcl-2 family BH4" evidence="8">
    <location>
        <begin position="3"/>
        <end position="20"/>
    </location>
</feature>
<organism evidence="9 10">
    <name type="scientific">Takifugu flavidus</name>
    <name type="common">sansaifugu</name>
    <dbReference type="NCBI Taxonomy" id="433684"/>
    <lineage>
        <taxon>Eukaryota</taxon>
        <taxon>Metazoa</taxon>
        <taxon>Chordata</taxon>
        <taxon>Craniata</taxon>
        <taxon>Vertebrata</taxon>
        <taxon>Euteleostomi</taxon>
        <taxon>Actinopterygii</taxon>
        <taxon>Neopterygii</taxon>
        <taxon>Teleostei</taxon>
        <taxon>Neoteleostei</taxon>
        <taxon>Acanthomorphata</taxon>
        <taxon>Eupercaria</taxon>
        <taxon>Tetraodontiformes</taxon>
        <taxon>Tetradontoidea</taxon>
        <taxon>Tetraodontidae</taxon>
        <taxon>Takifugu</taxon>
    </lineage>
</organism>
<dbReference type="SUPFAM" id="SSF56854">
    <property type="entry name" value="Bcl-2 inhibitors of programmed cell death"/>
    <property type="match status" value="1"/>
</dbReference>
<dbReference type="SUPFAM" id="SSF48371">
    <property type="entry name" value="ARM repeat"/>
    <property type="match status" value="1"/>
</dbReference>
<dbReference type="Pfam" id="PF02180">
    <property type="entry name" value="BH4"/>
    <property type="match status" value="1"/>
</dbReference>
<dbReference type="Pfam" id="PF00452">
    <property type="entry name" value="Bcl-2"/>
    <property type="match status" value="1"/>
</dbReference>
<evidence type="ECO:0000256" key="2">
    <source>
        <dbReference type="ARBA" id="ARBA00009458"/>
    </source>
</evidence>
<keyword evidence="7" id="KW-0812">Transmembrane</keyword>
<evidence type="ECO:0000256" key="1">
    <source>
        <dbReference type="ARBA" id="ARBA00004370"/>
    </source>
</evidence>